<dbReference type="GO" id="GO:0003700">
    <property type="term" value="F:DNA-binding transcription factor activity"/>
    <property type="evidence" value="ECO:0007669"/>
    <property type="project" value="TreeGrafter"/>
</dbReference>
<dbReference type="KEGG" id="gso:PH603_16325"/>
<accession>A0AAF0BM57</accession>
<dbReference type="PANTHER" id="PTHR30146">
    <property type="entry name" value="LACI-RELATED TRANSCRIPTIONAL REPRESSOR"/>
    <property type="match status" value="1"/>
</dbReference>
<evidence type="ECO:0000313" key="5">
    <source>
        <dbReference type="EMBL" id="WCL54105.1"/>
    </source>
</evidence>
<dbReference type="GO" id="GO:0000976">
    <property type="term" value="F:transcription cis-regulatory region binding"/>
    <property type="evidence" value="ECO:0007669"/>
    <property type="project" value="TreeGrafter"/>
</dbReference>
<dbReference type="Gene3D" id="1.10.260.40">
    <property type="entry name" value="lambda repressor-like DNA-binding domains"/>
    <property type="match status" value="1"/>
</dbReference>
<dbReference type="PANTHER" id="PTHR30146:SF153">
    <property type="entry name" value="LACTOSE OPERON REPRESSOR"/>
    <property type="match status" value="1"/>
</dbReference>
<evidence type="ECO:0000259" key="4">
    <source>
        <dbReference type="PROSITE" id="PS50932"/>
    </source>
</evidence>
<dbReference type="SUPFAM" id="SSF53822">
    <property type="entry name" value="Periplasmic binding protein-like I"/>
    <property type="match status" value="1"/>
</dbReference>
<dbReference type="Proteomes" id="UP001217500">
    <property type="component" value="Chromosome"/>
</dbReference>
<dbReference type="EMBL" id="CP116805">
    <property type="protein sequence ID" value="WCL54105.1"/>
    <property type="molecule type" value="Genomic_DNA"/>
</dbReference>
<dbReference type="InterPro" id="IPR010982">
    <property type="entry name" value="Lambda_DNA-bd_dom_sf"/>
</dbReference>
<dbReference type="InterPro" id="IPR000843">
    <property type="entry name" value="HTH_LacI"/>
</dbReference>
<reference evidence="5" key="1">
    <citation type="submission" date="2023-01" db="EMBL/GenBank/DDBJ databases">
        <title>The genome sequence of Kordiimonadaceae bacterium 6D33.</title>
        <authorList>
            <person name="Liu Y."/>
        </authorList>
    </citation>
    <scope>NUCLEOTIDE SEQUENCE</scope>
    <source>
        <strain evidence="5">6D33</strain>
    </source>
</reference>
<protein>
    <submittedName>
        <fullName evidence="5">LacI family DNA-binding transcriptional regulator</fullName>
    </submittedName>
</protein>
<dbReference type="Gene3D" id="3.40.50.2300">
    <property type="match status" value="2"/>
</dbReference>
<gene>
    <name evidence="5" type="ORF">PH603_16325</name>
</gene>
<keyword evidence="6" id="KW-1185">Reference proteome</keyword>
<sequence>MSKVIIDDVAARAGVSIKTVSRVMNNEPNVSERTRDRVLAAARELNYRPSLSARGLAGSRSYLIGLLYDNPSPAYLAEIQAGLLEACEASHYSLALHPCRHEDPGMPAAVSAALAQARLDGLIITPPVCNVPALMAAVEERGVPYAVISDEAGPSGFAVTIDESAAMRDLTEHVIGLGHTRIGFIAGHPDHKGAARRRDGFETAMRTHGLGIDPAMVVQGYFDFESGRHGARELLSRSNPPTSIIAANDDMAAGALQVAHDKGLHIPTDLVIVGFDDSPLSRQVWPPLTTVRQPVADMAREAAARVIARLTGAAEPDNPADLAFPHELRLRQSSLGDT</sequence>
<keyword evidence="2 5" id="KW-0238">DNA-binding</keyword>
<organism evidence="5 6">
    <name type="scientific">Gimibacter soli</name>
    <dbReference type="NCBI Taxonomy" id="3024400"/>
    <lineage>
        <taxon>Bacteria</taxon>
        <taxon>Pseudomonadati</taxon>
        <taxon>Pseudomonadota</taxon>
        <taxon>Alphaproteobacteria</taxon>
        <taxon>Kordiimonadales</taxon>
        <taxon>Temperatibacteraceae</taxon>
        <taxon>Gimibacter</taxon>
    </lineage>
</organism>
<dbReference type="CDD" id="cd01392">
    <property type="entry name" value="HTH_LacI"/>
    <property type="match status" value="1"/>
</dbReference>
<keyword evidence="3" id="KW-0804">Transcription</keyword>
<dbReference type="AlphaFoldDB" id="A0AAF0BM57"/>
<dbReference type="InterPro" id="IPR046335">
    <property type="entry name" value="LacI/GalR-like_sensor"/>
</dbReference>
<dbReference type="Pfam" id="PF00356">
    <property type="entry name" value="LacI"/>
    <property type="match status" value="1"/>
</dbReference>
<keyword evidence="1" id="KW-0805">Transcription regulation</keyword>
<dbReference type="RefSeq" id="WP_289503824.1">
    <property type="nucleotide sequence ID" value="NZ_CP116805.1"/>
</dbReference>
<dbReference type="InterPro" id="IPR028082">
    <property type="entry name" value="Peripla_BP_I"/>
</dbReference>
<feature type="domain" description="HTH lacI-type" evidence="4">
    <location>
        <begin position="4"/>
        <end position="58"/>
    </location>
</feature>
<proteinExistence type="predicted"/>
<dbReference type="SMART" id="SM00354">
    <property type="entry name" value="HTH_LACI"/>
    <property type="match status" value="1"/>
</dbReference>
<evidence type="ECO:0000256" key="1">
    <source>
        <dbReference type="ARBA" id="ARBA00023015"/>
    </source>
</evidence>
<name>A0AAF0BM57_9PROT</name>
<evidence type="ECO:0000256" key="2">
    <source>
        <dbReference type="ARBA" id="ARBA00023125"/>
    </source>
</evidence>
<evidence type="ECO:0000256" key="3">
    <source>
        <dbReference type="ARBA" id="ARBA00023163"/>
    </source>
</evidence>
<dbReference type="CDD" id="cd01545">
    <property type="entry name" value="PBP1_SalR"/>
    <property type="match status" value="1"/>
</dbReference>
<dbReference type="Pfam" id="PF13377">
    <property type="entry name" value="Peripla_BP_3"/>
    <property type="match status" value="1"/>
</dbReference>
<evidence type="ECO:0000313" key="6">
    <source>
        <dbReference type="Proteomes" id="UP001217500"/>
    </source>
</evidence>
<dbReference type="SUPFAM" id="SSF47413">
    <property type="entry name" value="lambda repressor-like DNA-binding domains"/>
    <property type="match status" value="1"/>
</dbReference>
<dbReference type="PROSITE" id="PS50932">
    <property type="entry name" value="HTH_LACI_2"/>
    <property type="match status" value="1"/>
</dbReference>
<dbReference type="PROSITE" id="PS00356">
    <property type="entry name" value="HTH_LACI_1"/>
    <property type="match status" value="1"/>
</dbReference>